<feature type="chain" id="PRO_5002261522" description="SPARK domain-containing protein" evidence="3">
    <location>
        <begin position="19"/>
        <end position="258"/>
    </location>
</feature>
<dbReference type="Gramene" id="OBART02G29840.1">
    <property type="protein sequence ID" value="OBART02G29840.1"/>
    <property type="gene ID" value="OBART02G29840"/>
</dbReference>
<evidence type="ECO:0008006" key="6">
    <source>
        <dbReference type="Google" id="ProtNLM"/>
    </source>
</evidence>
<evidence type="ECO:0000256" key="1">
    <source>
        <dbReference type="SAM" id="MobiDB-lite"/>
    </source>
</evidence>
<evidence type="ECO:0000313" key="4">
    <source>
        <dbReference type="EnsemblPlants" id="OBART02G29840.1"/>
    </source>
</evidence>
<feature type="region of interest" description="Disordered" evidence="1">
    <location>
        <begin position="45"/>
        <end position="76"/>
    </location>
</feature>
<keyword evidence="3" id="KW-0732">Signal</keyword>
<reference evidence="4" key="1">
    <citation type="journal article" date="2009" name="Rice">
        <title>De Novo Next Generation Sequencing of Plant Genomes.</title>
        <authorList>
            <person name="Rounsley S."/>
            <person name="Marri P.R."/>
            <person name="Yu Y."/>
            <person name="He R."/>
            <person name="Sisneros N."/>
            <person name="Goicoechea J.L."/>
            <person name="Lee S.J."/>
            <person name="Angelova A."/>
            <person name="Kudrna D."/>
            <person name="Luo M."/>
            <person name="Affourtit J."/>
            <person name="Desany B."/>
            <person name="Knight J."/>
            <person name="Niazi F."/>
            <person name="Egholm M."/>
            <person name="Wing R.A."/>
        </authorList>
    </citation>
    <scope>NUCLEOTIDE SEQUENCE [LARGE SCALE GENOMIC DNA]</scope>
    <source>
        <strain evidence="4">cv. IRGC 105608</strain>
    </source>
</reference>
<keyword evidence="2" id="KW-1133">Transmembrane helix</keyword>
<dbReference type="HOGENOM" id="CLU_052743_0_0_1"/>
<keyword evidence="5" id="KW-1185">Reference proteome</keyword>
<dbReference type="Proteomes" id="UP000026960">
    <property type="component" value="Chromosome 2"/>
</dbReference>
<feature type="transmembrane region" description="Helical" evidence="2">
    <location>
        <begin position="237"/>
        <end position="257"/>
    </location>
</feature>
<dbReference type="eggNOG" id="ENOG502RRCV">
    <property type="taxonomic scope" value="Eukaryota"/>
</dbReference>
<dbReference type="InterPro" id="IPR040376">
    <property type="entry name" value="At4g28100-like"/>
</dbReference>
<proteinExistence type="predicted"/>
<dbReference type="PANTHER" id="PTHR34056:SF4">
    <property type="entry name" value="OS02G0710700 PROTEIN"/>
    <property type="match status" value="1"/>
</dbReference>
<name>A0A0D3F9L0_9ORYZ</name>
<sequence>MPPLRRRLLLLCLYVAAASRLAPCSTAAALPDPAPLDPALVFPSATPAQPGSATIPAFPEQSDAASGTSSTCPLTPSPSLLPAVTLRRLTCGPPPAEGGQWAPADAAARRLEKDCAEPGVPGCSKCLRALTTIKAGSGGAAAAAAAAAKKQQQQGGAGVTGERECQLMGIMWLLQRNATRYGAAATAVIQALMAADEASAAGVAAAADGPAACSLPVDDMPLAAEYARFSDAGGPPAVSRLYVLLLLVALFGVVAYAL</sequence>
<evidence type="ECO:0000256" key="2">
    <source>
        <dbReference type="SAM" id="Phobius"/>
    </source>
</evidence>
<feature type="signal peptide" evidence="3">
    <location>
        <begin position="1"/>
        <end position="18"/>
    </location>
</feature>
<organism evidence="4">
    <name type="scientific">Oryza barthii</name>
    <dbReference type="NCBI Taxonomy" id="65489"/>
    <lineage>
        <taxon>Eukaryota</taxon>
        <taxon>Viridiplantae</taxon>
        <taxon>Streptophyta</taxon>
        <taxon>Embryophyta</taxon>
        <taxon>Tracheophyta</taxon>
        <taxon>Spermatophyta</taxon>
        <taxon>Magnoliopsida</taxon>
        <taxon>Liliopsida</taxon>
        <taxon>Poales</taxon>
        <taxon>Poaceae</taxon>
        <taxon>BOP clade</taxon>
        <taxon>Oryzoideae</taxon>
        <taxon>Oryzeae</taxon>
        <taxon>Oryzinae</taxon>
        <taxon>Oryza</taxon>
    </lineage>
</organism>
<evidence type="ECO:0000256" key="3">
    <source>
        <dbReference type="SAM" id="SignalP"/>
    </source>
</evidence>
<dbReference type="PaxDb" id="65489-OBART02G29840.1"/>
<keyword evidence="2" id="KW-0812">Transmembrane</keyword>
<evidence type="ECO:0000313" key="5">
    <source>
        <dbReference type="Proteomes" id="UP000026960"/>
    </source>
</evidence>
<reference evidence="4" key="2">
    <citation type="submission" date="2015-03" db="UniProtKB">
        <authorList>
            <consortium name="EnsemblPlants"/>
        </authorList>
    </citation>
    <scope>IDENTIFICATION</scope>
</reference>
<dbReference type="AlphaFoldDB" id="A0A0D3F9L0"/>
<dbReference type="PANTHER" id="PTHR34056">
    <property type="entry name" value="GPI-ANCHORED PROTEIN"/>
    <property type="match status" value="1"/>
</dbReference>
<dbReference type="EnsemblPlants" id="OBART02G29840.1">
    <property type="protein sequence ID" value="OBART02G29840.1"/>
    <property type="gene ID" value="OBART02G29840"/>
</dbReference>
<protein>
    <recommendedName>
        <fullName evidence="6">SPARK domain-containing protein</fullName>
    </recommendedName>
</protein>
<dbReference type="STRING" id="65489.A0A0D3F9L0"/>
<keyword evidence="2" id="KW-0472">Membrane</keyword>
<accession>A0A0D3F9L0</accession>